<reference evidence="2 3" key="1">
    <citation type="journal article" date="2005" name="Arch. Microbiol.">
        <title>The genome sequence of an anaerobic aromatic-degrading denitrifying bacterium, strain EbN1.</title>
        <authorList>
            <person name="Rabus R."/>
            <person name="Kube M."/>
            <person name="Heider J."/>
            <person name="Beck A."/>
            <person name="Heitmann K."/>
            <person name="Widdel F."/>
            <person name="Reinhardt R."/>
        </authorList>
    </citation>
    <scope>NUCLEOTIDE SEQUENCE [LARGE SCALE GENOMIC DNA]</scope>
    <source>
        <strain evidence="2 3">EbN1</strain>
    </source>
</reference>
<dbReference type="STRING" id="76114.ebA2"/>
<feature type="domain" description="Peptidase S24/S26A/S26B/S26C" evidence="1">
    <location>
        <begin position="107"/>
        <end position="221"/>
    </location>
</feature>
<organism evidence="2 3">
    <name type="scientific">Aromatoleum aromaticum (strain DSM 19018 / LMG 30748 / EbN1)</name>
    <name type="common">Azoarcus sp. (strain EbN1)</name>
    <dbReference type="NCBI Taxonomy" id="76114"/>
    <lineage>
        <taxon>Bacteria</taxon>
        <taxon>Pseudomonadati</taxon>
        <taxon>Pseudomonadota</taxon>
        <taxon>Betaproteobacteria</taxon>
        <taxon>Rhodocyclales</taxon>
        <taxon>Rhodocyclaceae</taxon>
        <taxon>Aromatoleum</taxon>
    </lineage>
</organism>
<dbReference type="InterPro" id="IPR050077">
    <property type="entry name" value="LexA_repressor"/>
</dbReference>
<dbReference type="HOGENOM" id="CLU_1198857_0_0_4"/>
<dbReference type="PANTHER" id="PTHR33516:SF2">
    <property type="entry name" value="LEXA REPRESSOR-RELATED"/>
    <property type="match status" value="1"/>
</dbReference>
<dbReference type="InterPro" id="IPR036286">
    <property type="entry name" value="LexA/Signal_pep-like_sf"/>
</dbReference>
<keyword evidence="3" id="KW-1185">Reference proteome</keyword>
<dbReference type="CDD" id="cd06529">
    <property type="entry name" value="S24_LexA-like"/>
    <property type="match status" value="1"/>
</dbReference>
<dbReference type="eggNOG" id="COG1974">
    <property type="taxonomic scope" value="Bacteria"/>
</dbReference>
<dbReference type="KEGG" id="eba:ebA2"/>
<dbReference type="RefSeq" id="WP_011235865.1">
    <property type="nucleotide sequence ID" value="NC_006513.1"/>
</dbReference>
<dbReference type="Proteomes" id="UP000006552">
    <property type="component" value="Chromosome"/>
</dbReference>
<dbReference type="Pfam" id="PF00717">
    <property type="entry name" value="Peptidase_S24"/>
    <property type="match status" value="1"/>
</dbReference>
<dbReference type="InterPro" id="IPR015927">
    <property type="entry name" value="Peptidase_S24_S26A/B/C"/>
</dbReference>
<dbReference type="InterPro" id="IPR010982">
    <property type="entry name" value="Lambda_DNA-bd_dom_sf"/>
</dbReference>
<dbReference type="AlphaFoldDB" id="Q5P987"/>
<dbReference type="EMBL" id="CR555306">
    <property type="protein sequence ID" value="CAI06122.1"/>
    <property type="molecule type" value="Genomic_DNA"/>
</dbReference>
<name>Q5P987_AROAE</name>
<gene>
    <name evidence="2" type="ORF">ebA2</name>
</gene>
<dbReference type="PANTHER" id="PTHR33516">
    <property type="entry name" value="LEXA REPRESSOR"/>
    <property type="match status" value="1"/>
</dbReference>
<dbReference type="InterPro" id="IPR039418">
    <property type="entry name" value="LexA-like"/>
</dbReference>
<evidence type="ECO:0000313" key="3">
    <source>
        <dbReference type="Proteomes" id="UP000006552"/>
    </source>
</evidence>
<evidence type="ECO:0000259" key="1">
    <source>
        <dbReference type="Pfam" id="PF00717"/>
    </source>
</evidence>
<evidence type="ECO:0000313" key="2">
    <source>
        <dbReference type="EMBL" id="CAI06122.1"/>
    </source>
</evidence>
<dbReference type="Gene3D" id="2.10.109.10">
    <property type="entry name" value="Umud Fragment, subunit A"/>
    <property type="match status" value="1"/>
</dbReference>
<sequence length="229" mass="25280">MLIWSPHEEAERLKARFGAVPNREKFAREIGLHGGGSMIYQHIKGIRPISREAAVAYAKGFNCRLEEISPRIALEIQQATSVLSPTPDRPPESPNICAGPDRKGKVPLISWVRAGEFAHAADLLPVGEAYEWVETGVNVQPHTFALRVQGDSMEPEFVAGTIIVIEPHMVAEPGDYVIARNGDNEATFKQLVRDGADLYLKPLNPRYPIKPLGATAIIGVVREAVKRYR</sequence>
<accession>Q5P987</accession>
<proteinExistence type="predicted"/>
<dbReference type="GO" id="GO:0003677">
    <property type="term" value="F:DNA binding"/>
    <property type="evidence" value="ECO:0007669"/>
    <property type="project" value="InterPro"/>
</dbReference>
<dbReference type="Gene3D" id="1.10.260.40">
    <property type="entry name" value="lambda repressor-like DNA-binding domains"/>
    <property type="match status" value="1"/>
</dbReference>
<dbReference type="SUPFAM" id="SSF51306">
    <property type="entry name" value="LexA/Signal peptidase"/>
    <property type="match status" value="1"/>
</dbReference>
<protein>
    <submittedName>
        <fullName evidence="2">Bacteriophage-related transcriptional repressor</fullName>
    </submittedName>
</protein>